<dbReference type="InterPro" id="IPR000718">
    <property type="entry name" value="Peptidase_M13"/>
</dbReference>
<comment type="cofactor">
    <cofactor evidence="1">
        <name>Zn(2+)</name>
        <dbReference type="ChEBI" id="CHEBI:29105"/>
    </cofactor>
</comment>
<evidence type="ECO:0000256" key="3">
    <source>
        <dbReference type="ARBA" id="ARBA00007357"/>
    </source>
</evidence>
<feature type="domain" description="Peptidase M13 C-terminal" evidence="9">
    <location>
        <begin position="161"/>
        <end position="251"/>
    </location>
</feature>
<evidence type="ECO:0000256" key="2">
    <source>
        <dbReference type="ARBA" id="ARBA00004401"/>
    </source>
</evidence>
<dbReference type="SUPFAM" id="SSF55486">
    <property type="entry name" value="Metalloproteases ('zincins'), catalytic domain"/>
    <property type="match status" value="1"/>
</dbReference>
<dbReference type="PANTHER" id="PTHR11733">
    <property type="entry name" value="ZINC METALLOPROTEASE FAMILY M13 NEPRILYSIN-RELATED"/>
    <property type="match status" value="1"/>
</dbReference>
<dbReference type="Pfam" id="PF01431">
    <property type="entry name" value="Peptidase_M13"/>
    <property type="match status" value="1"/>
</dbReference>
<evidence type="ECO:0000256" key="1">
    <source>
        <dbReference type="ARBA" id="ARBA00001947"/>
    </source>
</evidence>
<proteinExistence type="inferred from homology"/>
<dbReference type="GO" id="GO:0005886">
    <property type="term" value="C:plasma membrane"/>
    <property type="evidence" value="ECO:0007669"/>
    <property type="project" value="UniProtKB-SubCell"/>
</dbReference>
<evidence type="ECO:0000259" key="10">
    <source>
        <dbReference type="Pfam" id="PF05649"/>
    </source>
</evidence>
<dbReference type="GO" id="GO:0004222">
    <property type="term" value="F:metalloendopeptidase activity"/>
    <property type="evidence" value="ECO:0007669"/>
    <property type="project" value="InterPro"/>
</dbReference>
<feature type="domain" description="Peptidase M13 N-terminal" evidence="10">
    <location>
        <begin position="3"/>
        <end position="101"/>
    </location>
</feature>
<dbReference type="Gene3D" id="3.40.390.10">
    <property type="entry name" value="Collagenase (Catalytic Domain)"/>
    <property type="match status" value="1"/>
</dbReference>
<dbReference type="InterPro" id="IPR018497">
    <property type="entry name" value="Peptidase_M13_C"/>
</dbReference>
<dbReference type="InterPro" id="IPR024079">
    <property type="entry name" value="MetalloPept_cat_dom_sf"/>
</dbReference>
<keyword evidence="6" id="KW-0378">Hydrolase</keyword>
<organism evidence="11 12">
    <name type="scientific">Cotesia glomerata</name>
    <name type="common">Lepidopteran parasitic wasp</name>
    <name type="synonym">Apanteles glomeratus</name>
    <dbReference type="NCBI Taxonomy" id="32391"/>
    <lineage>
        <taxon>Eukaryota</taxon>
        <taxon>Metazoa</taxon>
        <taxon>Ecdysozoa</taxon>
        <taxon>Arthropoda</taxon>
        <taxon>Hexapoda</taxon>
        <taxon>Insecta</taxon>
        <taxon>Pterygota</taxon>
        <taxon>Neoptera</taxon>
        <taxon>Endopterygota</taxon>
        <taxon>Hymenoptera</taxon>
        <taxon>Apocrita</taxon>
        <taxon>Ichneumonoidea</taxon>
        <taxon>Braconidae</taxon>
        <taxon>Microgastrinae</taxon>
        <taxon>Cotesia</taxon>
    </lineage>
</organism>
<dbReference type="PANTHER" id="PTHR11733:SF237">
    <property type="entry name" value="NEPRILYSIN-LIKE 4"/>
    <property type="match status" value="1"/>
</dbReference>
<keyword evidence="8" id="KW-0482">Metalloprotease</keyword>
<keyword evidence="7" id="KW-0862">Zinc</keyword>
<dbReference type="EMBL" id="JAHXZJ010000374">
    <property type="protein sequence ID" value="KAH0560735.1"/>
    <property type="molecule type" value="Genomic_DNA"/>
</dbReference>
<keyword evidence="4" id="KW-0645">Protease</keyword>
<evidence type="ECO:0000259" key="9">
    <source>
        <dbReference type="Pfam" id="PF01431"/>
    </source>
</evidence>
<name>A0AAV7IGI9_COTGL</name>
<evidence type="ECO:0000256" key="7">
    <source>
        <dbReference type="ARBA" id="ARBA00022833"/>
    </source>
</evidence>
<evidence type="ECO:0000256" key="6">
    <source>
        <dbReference type="ARBA" id="ARBA00022801"/>
    </source>
</evidence>
<gene>
    <name evidence="11" type="ORF">KQX54_007734</name>
</gene>
<dbReference type="AlphaFoldDB" id="A0AAV7IGI9"/>
<dbReference type="GO" id="GO:0016485">
    <property type="term" value="P:protein processing"/>
    <property type="evidence" value="ECO:0007669"/>
    <property type="project" value="TreeGrafter"/>
</dbReference>
<dbReference type="InterPro" id="IPR008753">
    <property type="entry name" value="Peptidase_M13_N"/>
</dbReference>
<comment type="subcellular location">
    <subcellularLocation>
        <location evidence="2">Cell membrane</location>
        <topology evidence="2">Single-pass type II membrane protein</topology>
    </subcellularLocation>
</comment>
<comment type="similarity">
    <text evidence="3">Belongs to the peptidase M13 family.</text>
</comment>
<sequence length="262" mass="30172">MIYSSEDIRNLFINLENEEIGIVERKPRWLECIGEIELTDAAAYAFTKKYFSKDSEQKARSMLAAIHESLQIMIEKSNLMTGELKEDILRKLKKMKIFIGFLQWYKNQTHVDNIFKGLNIGDCYMDNILSYRKFELKVGLTNMLNLASTYEGWDVDPINVNARYQNNIISVPVANLQPPLFTFNLPEPVNYGISGGIIGHEMSHGFDSEGLLIDENQEKRKLPDVVIEVINARMECFATQFDKIYTDKIGNITADQQEVKRL</sequence>
<evidence type="ECO:0000313" key="11">
    <source>
        <dbReference type="EMBL" id="KAH0560735.1"/>
    </source>
</evidence>
<comment type="caution">
    <text evidence="11">The sequence shown here is derived from an EMBL/GenBank/DDBJ whole genome shotgun (WGS) entry which is preliminary data.</text>
</comment>
<dbReference type="PRINTS" id="PR00786">
    <property type="entry name" value="NEPRILYSIN"/>
</dbReference>
<evidence type="ECO:0000256" key="8">
    <source>
        <dbReference type="ARBA" id="ARBA00023049"/>
    </source>
</evidence>
<reference evidence="11 12" key="1">
    <citation type="journal article" date="2021" name="J. Hered.">
        <title>A chromosome-level genome assembly of the parasitoid wasp, Cotesia glomerata (Hymenoptera: Braconidae).</title>
        <authorList>
            <person name="Pinto B.J."/>
            <person name="Weis J.J."/>
            <person name="Gamble T."/>
            <person name="Ode P.J."/>
            <person name="Paul R."/>
            <person name="Zaspel J.M."/>
        </authorList>
    </citation>
    <scope>NUCLEOTIDE SEQUENCE [LARGE SCALE GENOMIC DNA]</scope>
    <source>
        <strain evidence="11">CgM1</strain>
    </source>
</reference>
<evidence type="ECO:0000313" key="12">
    <source>
        <dbReference type="Proteomes" id="UP000826195"/>
    </source>
</evidence>
<dbReference type="Proteomes" id="UP000826195">
    <property type="component" value="Unassembled WGS sequence"/>
</dbReference>
<accession>A0AAV7IGI9</accession>
<dbReference type="Pfam" id="PF05649">
    <property type="entry name" value="Peptidase_M13_N"/>
    <property type="match status" value="1"/>
</dbReference>
<protein>
    <submittedName>
        <fullName evidence="11">Uncharacterized protein</fullName>
    </submittedName>
</protein>
<keyword evidence="12" id="KW-1185">Reference proteome</keyword>
<evidence type="ECO:0000256" key="5">
    <source>
        <dbReference type="ARBA" id="ARBA00022723"/>
    </source>
</evidence>
<evidence type="ECO:0000256" key="4">
    <source>
        <dbReference type="ARBA" id="ARBA00022670"/>
    </source>
</evidence>
<dbReference type="PROSITE" id="PS51885">
    <property type="entry name" value="NEPRILYSIN"/>
    <property type="match status" value="1"/>
</dbReference>
<dbReference type="GO" id="GO:0046872">
    <property type="term" value="F:metal ion binding"/>
    <property type="evidence" value="ECO:0007669"/>
    <property type="project" value="UniProtKB-KW"/>
</dbReference>
<keyword evidence="5" id="KW-0479">Metal-binding</keyword>